<evidence type="ECO:0000256" key="5">
    <source>
        <dbReference type="ARBA" id="ARBA00023004"/>
    </source>
</evidence>
<dbReference type="PRINTS" id="PR00465">
    <property type="entry name" value="EP450IV"/>
</dbReference>
<dbReference type="PANTHER" id="PTHR46206">
    <property type="entry name" value="CYTOCHROME P450"/>
    <property type="match status" value="1"/>
</dbReference>
<dbReference type="CDD" id="cd11041">
    <property type="entry name" value="CYP503A1-like"/>
    <property type="match status" value="1"/>
</dbReference>
<dbReference type="InterPro" id="IPR036396">
    <property type="entry name" value="Cyt_P450_sf"/>
</dbReference>
<evidence type="ECO:0000256" key="6">
    <source>
        <dbReference type="PIRSR" id="PIRSR602403-1"/>
    </source>
</evidence>
<dbReference type="InterPro" id="IPR001128">
    <property type="entry name" value="Cyt_P450"/>
</dbReference>
<accession>A0A165F392</accession>
<comment type="cofactor">
    <cofactor evidence="1 6">
        <name>heme</name>
        <dbReference type="ChEBI" id="CHEBI:30413"/>
    </cofactor>
</comment>
<keyword evidence="5 6" id="KW-0408">Iron</keyword>
<sequence length="445" mass="50172">MSEGYRKYKDNGGTYKFAEFHHWTVMLCDPALIEEVRRAPEGQLSQIESSAELMQVDYTLGPNIHENPYHLDLLRSNLTRNLTRLFPELLDEIVVAFGDAVRADGEEWTKVPAMDTMLEIVCRTINRVVVGLPTCRNSDFCDLNKTFTIDTFTGAMIISLFPEFLKPLAAKYLTNVPASVDRGIRHLEPIITERFHEEQTLGDGWTDKPNDMLQWCIDTAQGEERTVRALTLRILVLNAAAVHTSTMCVTHALFYLAARPQYVAPLRAEVESVLQQDGWTKESIGKMRRLESFLKEVLRLTGIGSRAMHRKVMEDFRFSNGLVIPAGNYLAVPTAAVHHDEAIYEDPDEFKPWRFYDASSTADEGEGSPDYLATTSPQYMLFGHGKQACPGRFLAVSELKTILAHVLMTYDVRMEDEGVVPPTKCFATALMPNATAAVLFRKRQA</sequence>
<dbReference type="InterPro" id="IPR002403">
    <property type="entry name" value="Cyt_P450_E_grp-IV"/>
</dbReference>
<dbReference type="RefSeq" id="XP_040766026.1">
    <property type="nucleotide sequence ID" value="XM_040914342.1"/>
</dbReference>
<evidence type="ECO:0000256" key="4">
    <source>
        <dbReference type="ARBA" id="ARBA00023002"/>
    </source>
</evidence>
<dbReference type="InParanoid" id="A0A165F392"/>
<dbReference type="EMBL" id="KV427616">
    <property type="protein sequence ID" value="KZT08286.1"/>
    <property type="molecule type" value="Genomic_DNA"/>
</dbReference>
<keyword evidence="6" id="KW-0349">Heme</keyword>
<dbReference type="AlphaFoldDB" id="A0A165F392"/>
<keyword evidence="8" id="KW-1185">Reference proteome</keyword>
<dbReference type="GO" id="GO:0004497">
    <property type="term" value="F:monooxygenase activity"/>
    <property type="evidence" value="ECO:0007669"/>
    <property type="project" value="InterPro"/>
</dbReference>
<dbReference type="SUPFAM" id="SSF48264">
    <property type="entry name" value="Cytochrome P450"/>
    <property type="match status" value="1"/>
</dbReference>
<dbReference type="OrthoDB" id="1844152at2759"/>
<dbReference type="GeneID" id="63831369"/>
<organism evidence="7 8">
    <name type="scientific">Laetiporus sulphureus 93-53</name>
    <dbReference type="NCBI Taxonomy" id="1314785"/>
    <lineage>
        <taxon>Eukaryota</taxon>
        <taxon>Fungi</taxon>
        <taxon>Dikarya</taxon>
        <taxon>Basidiomycota</taxon>
        <taxon>Agaricomycotina</taxon>
        <taxon>Agaricomycetes</taxon>
        <taxon>Polyporales</taxon>
        <taxon>Laetiporus</taxon>
    </lineage>
</organism>
<evidence type="ECO:0000256" key="3">
    <source>
        <dbReference type="ARBA" id="ARBA00022723"/>
    </source>
</evidence>
<dbReference type="GO" id="GO:0020037">
    <property type="term" value="F:heme binding"/>
    <property type="evidence" value="ECO:0007669"/>
    <property type="project" value="InterPro"/>
</dbReference>
<evidence type="ECO:0000256" key="2">
    <source>
        <dbReference type="ARBA" id="ARBA00010617"/>
    </source>
</evidence>
<keyword evidence="4" id="KW-0560">Oxidoreductase</keyword>
<proteinExistence type="inferred from homology"/>
<gene>
    <name evidence="7" type="ORF">LAESUDRAFT_811720</name>
</gene>
<keyword evidence="3 6" id="KW-0479">Metal-binding</keyword>
<comment type="similarity">
    <text evidence="2">Belongs to the cytochrome P450 family.</text>
</comment>
<dbReference type="STRING" id="1314785.A0A165F392"/>
<evidence type="ECO:0000313" key="8">
    <source>
        <dbReference type="Proteomes" id="UP000076871"/>
    </source>
</evidence>
<dbReference type="Gene3D" id="1.10.630.10">
    <property type="entry name" value="Cytochrome P450"/>
    <property type="match status" value="1"/>
</dbReference>
<evidence type="ECO:0000256" key="1">
    <source>
        <dbReference type="ARBA" id="ARBA00001971"/>
    </source>
</evidence>
<feature type="binding site" description="axial binding residue" evidence="6">
    <location>
        <position position="389"/>
    </location>
    <ligand>
        <name>heme</name>
        <dbReference type="ChEBI" id="CHEBI:30413"/>
    </ligand>
    <ligandPart>
        <name>Fe</name>
        <dbReference type="ChEBI" id="CHEBI:18248"/>
    </ligandPart>
</feature>
<dbReference type="Pfam" id="PF00067">
    <property type="entry name" value="p450"/>
    <property type="match status" value="1"/>
</dbReference>
<protein>
    <submittedName>
        <fullName evidence="7">Cytochrome P450</fullName>
    </submittedName>
</protein>
<dbReference type="Proteomes" id="UP000076871">
    <property type="component" value="Unassembled WGS sequence"/>
</dbReference>
<dbReference type="GO" id="GO:0005506">
    <property type="term" value="F:iron ion binding"/>
    <property type="evidence" value="ECO:0007669"/>
    <property type="project" value="InterPro"/>
</dbReference>
<evidence type="ECO:0000313" key="7">
    <source>
        <dbReference type="EMBL" id="KZT08286.1"/>
    </source>
</evidence>
<name>A0A165F392_9APHY</name>
<dbReference type="GO" id="GO:0016705">
    <property type="term" value="F:oxidoreductase activity, acting on paired donors, with incorporation or reduction of molecular oxygen"/>
    <property type="evidence" value="ECO:0007669"/>
    <property type="project" value="InterPro"/>
</dbReference>
<reference evidence="7 8" key="1">
    <citation type="journal article" date="2016" name="Mol. Biol. Evol.">
        <title>Comparative Genomics of Early-Diverging Mushroom-Forming Fungi Provides Insights into the Origins of Lignocellulose Decay Capabilities.</title>
        <authorList>
            <person name="Nagy L.G."/>
            <person name="Riley R."/>
            <person name="Tritt A."/>
            <person name="Adam C."/>
            <person name="Daum C."/>
            <person name="Floudas D."/>
            <person name="Sun H."/>
            <person name="Yadav J.S."/>
            <person name="Pangilinan J."/>
            <person name="Larsson K.H."/>
            <person name="Matsuura K."/>
            <person name="Barry K."/>
            <person name="Labutti K."/>
            <person name="Kuo R."/>
            <person name="Ohm R.A."/>
            <person name="Bhattacharya S.S."/>
            <person name="Shirouzu T."/>
            <person name="Yoshinaga Y."/>
            <person name="Martin F.M."/>
            <person name="Grigoriev I.V."/>
            <person name="Hibbett D.S."/>
        </authorList>
    </citation>
    <scope>NUCLEOTIDE SEQUENCE [LARGE SCALE GENOMIC DNA]</scope>
    <source>
        <strain evidence="7 8">93-53</strain>
    </source>
</reference>